<dbReference type="GO" id="GO:0004252">
    <property type="term" value="F:serine-type endopeptidase activity"/>
    <property type="evidence" value="ECO:0007669"/>
    <property type="project" value="InterPro"/>
</dbReference>
<dbReference type="Pfam" id="PF00089">
    <property type="entry name" value="Trypsin"/>
    <property type="match status" value="1"/>
</dbReference>
<dbReference type="GO" id="GO:0006508">
    <property type="term" value="P:proteolysis"/>
    <property type="evidence" value="ECO:0007669"/>
    <property type="project" value="InterPro"/>
</dbReference>
<keyword evidence="4" id="KW-1185">Reference proteome</keyword>
<dbReference type="Proteomes" id="UP001140510">
    <property type="component" value="Unassembled WGS sequence"/>
</dbReference>
<dbReference type="InterPro" id="IPR001254">
    <property type="entry name" value="Trypsin_dom"/>
</dbReference>
<keyword evidence="1" id="KW-0732">Signal</keyword>
<gene>
    <name evidence="3" type="ORF">N0V91_011257</name>
</gene>
<sequence>MAVKTLLAALLVPAGALAVNQTRGGRNDTTRMPPPPGLNDTIRIIGGIDAKEGDFPYMLSLQVQARGELIHLSGGSLLDATTVLIAGHCFSYSGGTLLRAESLIDHPDYVHLHAEYGSDVDIIKLPDSDSDSDNFEFAVLPEDGLQLPAGITLTTAGSE</sequence>
<dbReference type="AlphaFoldDB" id="A0A9W9CYN5"/>
<dbReference type="OrthoDB" id="3796598at2759"/>
<dbReference type="PANTHER" id="PTHR24257:SF17">
    <property type="match status" value="1"/>
</dbReference>
<dbReference type="SUPFAM" id="SSF50494">
    <property type="entry name" value="Trypsin-like serine proteases"/>
    <property type="match status" value="1"/>
</dbReference>
<proteinExistence type="predicted"/>
<dbReference type="PANTHER" id="PTHR24257">
    <property type="entry name" value="CHYMOTRYPSIN-LIKE ELASTASE FAMILY MEMBER"/>
    <property type="match status" value="1"/>
</dbReference>
<protein>
    <recommendedName>
        <fullName evidence="2">Peptidase S1 domain-containing protein</fullName>
    </recommendedName>
</protein>
<dbReference type="Gene3D" id="2.40.10.10">
    <property type="entry name" value="Trypsin-like serine proteases"/>
    <property type="match status" value="1"/>
</dbReference>
<reference evidence="3" key="1">
    <citation type="submission" date="2022-10" db="EMBL/GenBank/DDBJ databases">
        <title>Tapping the CABI collections for fungal endophytes: first genome assemblies for Collariella, Neodidymelliopsis, Ascochyta clinopodiicola, Didymella pomorum, Didymosphaeria variabile, Neocosmospora piperis and Neocucurbitaria cava.</title>
        <authorList>
            <person name="Hill R."/>
        </authorList>
    </citation>
    <scope>NUCLEOTIDE SEQUENCE</scope>
    <source>
        <strain evidence="3">IMI 355091</strain>
    </source>
</reference>
<name>A0A9W9CYN5_9PLEO</name>
<feature type="domain" description="Peptidase S1" evidence="2">
    <location>
        <begin position="44"/>
        <end position="157"/>
    </location>
</feature>
<feature type="signal peptide" evidence="1">
    <location>
        <begin position="1"/>
        <end position="18"/>
    </location>
</feature>
<evidence type="ECO:0000256" key="1">
    <source>
        <dbReference type="SAM" id="SignalP"/>
    </source>
</evidence>
<comment type="caution">
    <text evidence="3">The sequence shown here is derived from an EMBL/GenBank/DDBJ whole genome shotgun (WGS) entry which is preliminary data.</text>
</comment>
<dbReference type="EMBL" id="JAPEVA010000202">
    <property type="protein sequence ID" value="KAJ4392807.1"/>
    <property type="molecule type" value="Genomic_DNA"/>
</dbReference>
<feature type="chain" id="PRO_5040808896" description="Peptidase S1 domain-containing protein" evidence="1">
    <location>
        <begin position="19"/>
        <end position="159"/>
    </location>
</feature>
<dbReference type="InterPro" id="IPR050850">
    <property type="entry name" value="Peptidase_S1_Elastase_sf"/>
</dbReference>
<organism evidence="3 4">
    <name type="scientific">Didymella pomorum</name>
    <dbReference type="NCBI Taxonomy" id="749634"/>
    <lineage>
        <taxon>Eukaryota</taxon>
        <taxon>Fungi</taxon>
        <taxon>Dikarya</taxon>
        <taxon>Ascomycota</taxon>
        <taxon>Pezizomycotina</taxon>
        <taxon>Dothideomycetes</taxon>
        <taxon>Pleosporomycetidae</taxon>
        <taxon>Pleosporales</taxon>
        <taxon>Pleosporineae</taxon>
        <taxon>Didymellaceae</taxon>
        <taxon>Didymella</taxon>
    </lineage>
</organism>
<dbReference type="InterPro" id="IPR009003">
    <property type="entry name" value="Peptidase_S1_PA"/>
</dbReference>
<evidence type="ECO:0000313" key="3">
    <source>
        <dbReference type="EMBL" id="KAJ4392807.1"/>
    </source>
</evidence>
<evidence type="ECO:0000313" key="4">
    <source>
        <dbReference type="Proteomes" id="UP001140510"/>
    </source>
</evidence>
<evidence type="ECO:0000259" key="2">
    <source>
        <dbReference type="Pfam" id="PF00089"/>
    </source>
</evidence>
<accession>A0A9W9CYN5</accession>
<dbReference type="InterPro" id="IPR043504">
    <property type="entry name" value="Peptidase_S1_PA_chymotrypsin"/>
</dbReference>